<evidence type="ECO:0000313" key="2">
    <source>
        <dbReference type="Proteomes" id="UP001055072"/>
    </source>
</evidence>
<name>A0ACB8U9P7_9APHY</name>
<organism evidence="1 2">
    <name type="scientific">Irpex rosettiformis</name>
    <dbReference type="NCBI Taxonomy" id="378272"/>
    <lineage>
        <taxon>Eukaryota</taxon>
        <taxon>Fungi</taxon>
        <taxon>Dikarya</taxon>
        <taxon>Basidiomycota</taxon>
        <taxon>Agaricomycotina</taxon>
        <taxon>Agaricomycetes</taxon>
        <taxon>Polyporales</taxon>
        <taxon>Irpicaceae</taxon>
        <taxon>Irpex</taxon>
    </lineage>
</organism>
<protein>
    <submittedName>
        <fullName evidence="1">Uncharacterized protein</fullName>
    </submittedName>
</protein>
<sequence>MHRRDSDSEDVKPLKKRKTGSEPRTAAESTSDSQVPRSSSGQHNENIEIAGGNTSQPPAPENTRHPKLWFPDGLVTVVASDGTEFRLHAGILSYHSEVLRERLAALSSPHAAQSNSQSLPSIPQEVVLHLPEKGHELGEFFTMFYDGVTQ</sequence>
<comment type="caution">
    <text evidence="1">The sequence shown here is derived from an EMBL/GenBank/DDBJ whole genome shotgun (WGS) entry which is preliminary data.</text>
</comment>
<proteinExistence type="predicted"/>
<dbReference type="Proteomes" id="UP001055072">
    <property type="component" value="Unassembled WGS sequence"/>
</dbReference>
<evidence type="ECO:0000313" key="1">
    <source>
        <dbReference type="EMBL" id="KAI0090979.1"/>
    </source>
</evidence>
<dbReference type="EMBL" id="MU274906">
    <property type="protein sequence ID" value="KAI0090979.1"/>
    <property type="molecule type" value="Genomic_DNA"/>
</dbReference>
<gene>
    <name evidence="1" type="ORF">BDY19DRAFT_932780</name>
</gene>
<keyword evidence="2" id="KW-1185">Reference proteome</keyword>
<reference evidence="1" key="1">
    <citation type="journal article" date="2021" name="Environ. Microbiol.">
        <title>Gene family expansions and transcriptome signatures uncover fungal adaptations to wood decay.</title>
        <authorList>
            <person name="Hage H."/>
            <person name="Miyauchi S."/>
            <person name="Viragh M."/>
            <person name="Drula E."/>
            <person name="Min B."/>
            <person name="Chaduli D."/>
            <person name="Navarro D."/>
            <person name="Favel A."/>
            <person name="Norest M."/>
            <person name="Lesage-Meessen L."/>
            <person name="Balint B."/>
            <person name="Merenyi Z."/>
            <person name="de Eugenio L."/>
            <person name="Morin E."/>
            <person name="Martinez A.T."/>
            <person name="Baldrian P."/>
            <person name="Stursova M."/>
            <person name="Martinez M.J."/>
            <person name="Novotny C."/>
            <person name="Magnuson J.K."/>
            <person name="Spatafora J.W."/>
            <person name="Maurice S."/>
            <person name="Pangilinan J."/>
            <person name="Andreopoulos W."/>
            <person name="LaButti K."/>
            <person name="Hundley H."/>
            <person name="Na H."/>
            <person name="Kuo A."/>
            <person name="Barry K."/>
            <person name="Lipzen A."/>
            <person name="Henrissat B."/>
            <person name="Riley R."/>
            <person name="Ahrendt S."/>
            <person name="Nagy L.G."/>
            <person name="Grigoriev I.V."/>
            <person name="Martin F."/>
            <person name="Rosso M.N."/>
        </authorList>
    </citation>
    <scope>NUCLEOTIDE SEQUENCE</scope>
    <source>
        <strain evidence="1">CBS 384.51</strain>
    </source>
</reference>
<accession>A0ACB8U9P7</accession>